<gene>
    <name evidence="1" type="ORF">GARC_1762</name>
</gene>
<keyword evidence="2" id="KW-1185">Reference proteome</keyword>
<evidence type="ECO:0000313" key="2">
    <source>
        <dbReference type="Proteomes" id="UP000006327"/>
    </source>
</evidence>
<dbReference type="Proteomes" id="UP000006327">
    <property type="component" value="Unassembled WGS sequence"/>
</dbReference>
<comment type="caution">
    <text evidence="1">The sequence shown here is derived from an EMBL/GenBank/DDBJ whole genome shotgun (WGS) entry which is preliminary data.</text>
</comment>
<evidence type="ECO:0000313" key="1">
    <source>
        <dbReference type="EMBL" id="GAC18733.1"/>
    </source>
</evidence>
<dbReference type="EMBL" id="BAEO01000024">
    <property type="protein sequence ID" value="GAC18733.1"/>
    <property type="molecule type" value="Genomic_DNA"/>
</dbReference>
<dbReference type="STRING" id="493475.GARC_1762"/>
<dbReference type="AlphaFoldDB" id="K6YQ14"/>
<proteinExistence type="predicted"/>
<name>K6YQ14_9ALTE</name>
<sequence>MILNSGKDIWVRGNSKPDFEKNRMYIEGIITDEIHAQSFIKKQRDWVLTMQNKEPKLFDALVHNKDPEYWTWSKLSDSYK</sequence>
<reference evidence="1 2" key="1">
    <citation type="journal article" date="2017" name="Antonie Van Leeuwenhoek">
        <title>Rhizobium rhizosphaerae sp. nov., a novel species isolated from rice rhizosphere.</title>
        <authorList>
            <person name="Zhao J.J."/>
            <person name="Zhang J."/>
            <person name="Zhang R.J."/>
            <person name="Zhang C.W."/>
            <person name="Yin H.Q."/>
            <person name="Zhang X.X."/>
        </authorList>
    </citation>
    <scope>NUCLEOTIDE SEQUENCE [LARGE SCALE GENOMIC DNA]</scope>
    <source>
        <strain evidence="1 2">BSs20135</strain>
    </source>
</reference>
<protein>
    <submittedName>
        <fullName evidence="1">Uncharacterized protein</fullName>
    </submittedName>
</protein>
<organism evidence="1 2">
    <name type="scientific">Paraglaciecola arctica BSs20135</name>
    <dbReference type="NCBI Taxonomy" id="493475"/>
    <lineage>
        <taxon>Bacteria</taxon>
        <taxon>Pseudomonadati</taxon>
        <taxon>Pseudomonadota</taxon>
        <taxon>Gammaproteobacteria</taxon>
        <taxon>Alteromonadales</taxon>
        <taxon>Alteromonadaceae</taxon>
        <taxon>Paraglaciecola</taxon>
    </lineage>
</organism>
<accession>K6YQ14</accession>